<dbReference type="GO" id="GO:0016740">
    <property type="term" value="F:transferase activity"/>
    <property type="evidence" value="ECO:0007669"/>
    <property type="project" value="UniProtKB-KW"/>
</dbReference>
<dbReference type="PANTHER" id="PTHR33392:SF6">
    <property type="entry name" value="POLYISOPRENYL-TEICHOIC ACID--PEPTIDOGLYCAN TEICHOIC ACID TRANSFERASE TAGU"/>
    <property type="match status" value="1"/>
</dbReference>
<dbReference type="AlphaFoldDB" id="A0A645DZ37"/>
<proteinExistence type="predicted"/>
<evidence type="ECO:0000259" key="2">
    <source>
        <dbReference type="Pfam" id="PF03816"/>
    </source>
</evidence>
<accession>A0A645DZ37</accession>
<feature type="domain" description="Cell envelope-related transcriptional attenuator" evidence="2">
    <location>
        <begin position="86"/>
        <end position="236"/>
    </location>
</feature>
<evidence type="ECO:0000313" key="3">
    <source>
        <dbReference type="EMBL" id="MPM94585.1"/>
    </source>
</evidence>
<gene>
    <name evidence="3" type="primary">tagV_2</name>
    <name evidence="3" type="ORF">SDC9_141731</name>
</gene>
<dbReference type="EC" id="2.7.8.-" evidence="3"/>
<protein>
    <submittedName>
        <fullName evidence="3">Polyisoprenyl-teichoic acid--peptidoglycan teichoic acid transferase TagV</fullName>
        <ecNumber evidence="3">2.7.8.-</ecNumber>
    </submittedName>
</protein>
<keyword evidence="3" id="KW-0808">Transferase</keyword>
<comment type="caution">
    <text evidence="3">The sequence shown here is derived from an EMBL/GenBank/DDBJ whole genome shotgun (WGS) entry which is preliminary data.</text>
</comment>
<dbReference type="EMBL" id="VSSQ01041190">
    <property type="protein sequence ID" value="MPM94585.1"/>
    <property type="molecule type" value="Genomic_DNA"/>
</dbReference>
<organism evidence="3">
    <name type="scientific">bioreactor metagenome</name>
    <dbReference type="NCBI Taxonomy" id="1076179"/>
    <lineage>
        <taxon>unclassified sequences</taxon>
        <taxon>metagenomes</taxon>
        <taxon>ecological metagenomes</taxon>
    </lineage>
</organism>
<dbReference type="NCBIfam" id="TIGR00350">
    <property type="entry name" value="lytR_cpsA_psr"/>
    <property type="match status" value="1"/>
</dbReference>
<dbReference type="Pfam" id="PF03816">
    <property type="entry name" value="LytR_cpsA_psr"/>
    <property type="match status" value="1"/>
</dbReference>
<feature type="region of interest" description="Disordered" evidence="1">
    <location>
        <begin position="46"/>
        <end position="66"/>
    </location>
</feature>
<dbReference type="PANTHER" id="PTHR33392">
    <property type="entry name" value="POLYISOPRENYL-TEICHOIC ACID--PEPTIDOGLYCAN TEICHOIC ACID TRANSFERASE TAGU"/>
    <property type="match status" value="1"/>
</dbReference>
<dbReference type="InterPro" id="IPR050922">
    <property type="entry name" value="LytR/CpsA/Psr_CW_biosynth"/>
</dbReference>
<evidence type="ECO:0000256" key="1">
    <source>
        <dbReference type="SAM" id="MobiDB-lite"/>
    </source>
</evidence>
<sequence length="331" mass="36523">MSHKKVKKRRRARHRVITALVVILFAIAALAGVYYCFFSKPTVPVTDTKTPSSGQTQTTDEESVSGRKEDFYTVLLCGTDDGNGGTDTIMLMGVDVKNGDINVVSVPRDTLVDVSWNTKKINSTYNNGGIDKLESELEETLGIPVDYYVKVDLKGFVKLVDKIGGVYFDVPINMDYDDPTQDLHIHVNKGYQKLDGDTAIGVVRFRHNNDGTGYGTEDVGRIETQHAFLAAVAEQTLKVSNLSKIGSFAQIFSDYVDSDLSVGNMIWFGKQAVNMGSDNIHFSTLPGDPNGKYMGRYYYILDPAETVTMVNETINPYKADLTVDDTHIIGS</sequence>
<dbReference type="InterPro" id="IPR004474">
    <property type="entry name" value="LytR_CpsA_psr"/>
</dbReference>
<reference evidence="3" key="1">
    <citation type="submission" date="2019-08" db="EMBL/GenBank/DDBJ databases">
        <authorList>
            <person name="Kucharzyk K."/>
            <person name="Murdoch R.W."/>
            <person name="Higgins S."/>
            <person name="Loffler F."/>
        </authorList>
    </citation>
    <scope>NUCLEOTIDE SEQUENCE</scope>
</reference>
<dbReference type="Gene3D" id="3.40.630.190">
    <property type="entry name" value="LCP protein"/>
    <property type="match status" value="1"/>
</dbReference>
<name>A0A645DZ37_9ZZZZ</name>